<dbReference type="Gene3D" id="3.50.50.60">
    <property type="entry name" value="FAD/NAD(P)-binding domain"/>
    <property type="match status" value="3"/>
</dbReference>
<dbReference type="Proteomes" id="UP001220324">
    <property type="component" value="Unassembled WGS sequence"/>
</dbReference>
<proteinExistence type="inferred from homology"/>
<feature type="domain" description="FAD/NAD(P)-binding" evidence="9">
    <location>
        <begin position="84"/>
        <end position="305"/>
    </location>
</feature>
<dbReference type="SUPFAM" id="SSF51905">
    <property type="entry name" value="FAD/NAD(P)-binding domain"/>
    <property type="match status" value="3"/>
</dbReference>
<keyword evidence="5" id="KW-0274">FAD</keyword>
<dbReference type="PANTHER" id="PTHR43098">
    <property type="entry name" value="L-ORNITHINE N(5)-MONOOXYGENASE-RELATED"/>
    <property type="match status" value="1"/>
</dbReference>
<dbReference type="InterPro" id="IPR050775">
    <property type="entry name" value="FAD-binding_Monooxygenases"/>
</dbReference>
<keyword evidence="4" id="KW-0285">Flavoprotein</keyword>
<dbReference type="Pfam" id="PF07992">
    <property type="entry name" value="Pyr_redox_2"/>
    <property type="match status" value="1"/>
</dbReference>
<dbReference type="GO" id="GO:0016491">
    <property type="term" value="F:oxidoreductase activity"/>
    <property type="evidence" value="ECO:0007669"/>
    <property type="project" value="UniProtKB-KW"/>
</dbReference>
<keyword evidence="11" id="KW-1185">Reference proteome</keyword>
<protein>
    <recommendedName>
        <fullName evidence="9">FAD/NAD(P)-binding domain-containing protein</fullName>
    </recommendedName>
</protein>
<gene>
    <name evidence="10" type="ORF">N7494_004036</name>
</gene>
<accession>A0AAD6GI23</accession>
<comment type="pathway">
    <text evidence="2">Secondary metabolite biosynthesis; terpenoid biosynthesis.</text>
</comment>
<comment type="cofactor">
    <cofactor evidence="1">
        <name>FAD</name>
        <dbReference type="ChEBI" id="CHEBI:57692"/>
    </cofactor>
</comment>
<dbReference type="PANTHER" id="PTHR43098:SF2">
    <property type="entry name" value="FAD-BINDING MONOOXYGENASE AUSB-RELATED"/>
    <property type="match status" value="1"/>
</dbReference>
<sequence length="649" mass="73468">MSPLSSQENAALFTPNEGFDPKAAQMKARYEEERKKRLRDDGNAQFIELSESPQYERFADDPWVDPTAVQPPLQEKFPDNRSEMLIIGAGWGGIQNAVRMVEAGILAEDIRIIDPAGGFGGTWYWNRYPGLMCDIESYTYLPYLEETGYIPKHRYSEGEEIREYVDIVAQKWGLVDCAVFQTQAQKIVWDDDAKEWSVDLIQRRKGQSPETLQIRSKFVTIAVGVLNWPKLPNIPGIFDYQGEMFHSARWAYDITGGSPKDPSLIKLKSKRVVIIGTGATAVQTVPRLAQWCKHLYVVQRTPASVDVRDQRETDEAWFRREVARSKGWQRERTRNFHQHFTLSESEIPAVNLVNDEWTRAPGLVGLTGYQDGPKLPEEIPEYTARLVEIDAPRQIRIHARVDKEVEDPATAEKLKPWYPVWCKRPLFHDDYLKTFNQDNVTLVDTDGKGIDRITADSLIIGDKTYQADIVIFATGFRAPPAGTPAEKANMSVIGLNGVSMSEEWSHFGPTTLHGVIDAKFPNLFLSGPQQASTSGNYRFSLDEYAKHVSYILAEAKRRANDVHFAVLPSDEAAEDWGMQIMMHSAPMGVALGCTPGYFNLEGDLDRALNEPERQMVLARSGIWGSGIEHWLQLIEDWRANGDMRGIMVR</sequence>
<feature type="region of interest" description="Disordered" evidence="8">
    <location>
        <begin position="1"/>
        <end position="43"/>
    </location>
</feature>
<comment type="caution">
    <text evidence="10">The sequence shown here is derived from an EMBL/GenBank/DDBJ whole genome shotgun (WGS) entry which is preliminary data.</text>
</comment>
<evidence type="ECO:0000256" key="3">
    <source>
        <dbReference type="ARBA" id="ARBA00010139"/>
    </source>
</evidence>
<evidence type="ECO:0000313" key="11">
    <source>
        <dbReference type="Proteomes" id="UP001220324"/>
    </source>
</evidence>
<keyword evidence="7" id="KW-0560">Oxidoreductase</keyword>
<comment type="similarity">
    <text evidence="3">Belongs to the FAD-binding monooxygenase family.</text>
</comment>
<reference evidence="10 11" key="1">
    <citation type="journal article" date="2023" name="IMA Fungus">
        <title>Comparative genomic study of the Penicillium genus elucidates a diverse pangenome and 15 lateral gene transfer events.</title>
        <authorList>
            <person name="Petersen C."/>
            <person name="Sorensen T."/>
            <person name="Nielsen M.R."/>
            <person name="Sondergaard T.E."/>
            <person name="Sorensen J.L."/>
            <person name="Fitzpatrick D.A."/>
            <person name="Frisvad J.C."/>
            <person name="Nielsen K.L."/>
        </authorList>
    </citation>
    <scope>NUCLEOTIDE SEQUENCE [LARGE SCALE GENOMIC DNA]</scope>
    <source>
        <strain evidence="10 11">IBT 35679</strain>
    </source>
</reference>
<organism evidence="10 11">
    <name type="scientific">Penicillium frequentans</name>
    <dbReference type="NCBI Taxonomy" id="3151616"/>
    <lineage>
        <taxon>Eukaryota</taxon>
        <taxon>Fungi</taxon>
        <taxon>Dikarya</taxon>
        <taxon>Ascomycota</taxon>
        <taxon>Pezizomycotina</taxon>
        <taxon>Eurotiomycetes</taxon>
        <taxon>Eurotiomycetidae</taxon>
        <taxon>Eurotiales</taxon>
        <taxon>Aspergillaceae</taxon>
        <taxon>Penicillium</taxon>
    </lineage>
</organism>
<dbReference type="InterPro" id="IPR036188">
    <property type="entry name" value="FAD/NAD-bd_sf"/>
</dbReference>
<keyword evidence="6" id="KW-0521">NADP</keyword>
<name>A0AAD6GI23_9EURO</name>
<evidence type="ECO:0000256" key="8">
    <source>
        <dbReference type="SAM" id="MobiDB-lite"/>
    </source>
</evidence>
<evidence type="ECO:0000259" key="9">
    <source>
        <dbReference type="Pfam" id="PF07992"/>
    </source>
</evidence>
<dbReference type="AlphaFoldDB" id="A0AAD6GI23"/>
<evidence type="ECO:0000313" key="10">
    <source>
        <dbReference type="EMBL" id="KAJ5546451.1"/>
    </source>
</evidence>
<evidence type="ECO:0000256" key="2">
    <source>
        <dbReference type="ARBA" id="ARBA00004721"/>
    </source>
</evidence>
<evidence type="ECO:0000256" key="1">
    <source>
        <dbReference type="ARBA" id="ARBA00001974"/>
    </source>
</evidence>
<feature type="compositionally biased region" description="Basic and acidic residues" evidence="8">
    <location>
        <begin position="28"/>
        <end position="42"/>
    </location>
</feature>
<evidence type="ECO:0000256" key="5">
    <source>
        <dbReference type="ARBA" id="ARBA00022827"/>
    </source>
</evidence>
<evidence type="ECO:0000256" key="4">
    <source>
        <dbReference type="ARBA" id="ARBA00022630"/>
    </source>
</evidence>
<evidence type="ECO:0000256" key="6">
    <source>
        <dbReference type="ARBA" id="ARBA00022857"/>
    </source>
</evidence>
<dbReference type="InterPro" id="IPR023753">
    <property type="entry name" value="FAD/NAD-binding_dom"/>
</dbReference>
<evidence type="ECO:0000256" key="7">
    <source>
        <dbReference type="ARBA" id="ARBA00023002"/>
    </source>
</evidence>
<dbReference type="EMBL" id="JAQIZZ010000003">
    <property type="protein sequence ID" value="KAJ5546451.1"/>
    <property type="molecule type" value="Genomic_DNA"/>
</dbReference>